<dbReference type="GO" id="GO:0032266">
    <property type="term" value="F:phosphatidylinositol-3-phosphate binding"/>
    <property type="evidence" value="ECO:0007669"/>
    <property type="project" value="InterPro"/>
</dbReference>
<organism evidence="14">
    <name type="scientific">Echinococcus granulosus</name>
    <name type="common">Hydatid tapeworm</name>
    <dbReference type="NCBI Taxonomy" id="6210"/>
    <lineage>
        <taxon>Eukaryota</taxon>
        <taxon>Metazoa</taxon>
        <taxon>Spiralia</taxon>
        <taxon>Lophotrochozoa</taxon>
        <taxon>Platyhelminthes</taxon>
        <taxon>Cestoda</taxon>
        <taxon>Eucestoda</taxon>
        <taxon>Cyclophyllidea</taxon>
        <taxon>Taeniidae</taxon>
        <taxon>Echinococcus</taxon>
        <taxon>Echinococcus granulosus group</taxon>
    </lineage>
</organism>
<feature type="region of interest" description="Disordered" evidence="12">
    <location>
        <begin position="900"/>
        <end position="932"/>
    </location>
</feature>
<keyword evidence="6" id="KW-0963">Cytoplasm</keyword>
<evidence type="ECO:0000256" key="4">
    <source>
        <dbReference type="ARBA" id="ARBA00009697"/>
    </source>
</evidence>
<evidence type="ECO:0000256" key="8">
    <source>
        <dbReference type="ARBA" id="ARBA00022927"/>
    </source>
</evidence>
<evidence type="ECO:0000256" key="6">
    <source>
        <dbReference type="ARBA" id="ARBA00022490"/>
    </source>
</evidence>
<dbReference type="InterPro" id="IPR037855">
    <property type="entry name" value="Vps36"/>
</dbReference>
<dbReference type="GO" id="GO:0043328">
    <property type="term" value="P:protein transport to vacuole involved in ubiquitin-dependent protein catabolic process via the multivesicular body sorting pathway"/>
    <property type="evidence" value="ECO:0007669"/>
    <property type="project" value="TreeGrafter"/>
</dbReference>
<feature type="transmembrane region" description="Helical" evidence="11">
    <location>
        <begin position="787"/>
        <end position="809"/>
    </location>
</feature>
<dbReference type="Pfam" id="PF11605">
    <property type="entry name" value="Vps36_ESCRT-II"/>
    <property type="match status" value="1"/>
</dbReference>
<feature type="transmembrane region" description="Helical" evidence="11">
    <location>
        <begin position="955"/>
        <end position="977"/>
    </location>
</feature>
<dbReference type="InterPro" id="IPR018629">
    <property type="entry name" value="XK-rel"/>
</dbReference>
<evidence type="ECO:0000256" key="11">
    <source>
        <dbReference type="RuleBase" id="RU910716"/>
    </source>
</evidence>
<evidence type="ECO:0000256" key="3">
    <source>
        <dbReference type="ARBA" id="ARBA00008789"/>
    </source>
</evidence>
<evidence type="ECO:0000256" key="12">
    <source>
        <dbReference type="SAM" id="MobiDB-lite"/>
    </source>
</evidence>
<keyword evidence="8" id="KW-0653">Protein transport</keyword>
<dbReference type="PANTHER" id="PTHR13128">
    <property type="entry name" value="VACUOLAR PROTEIN-SORTING-ASSOCIATED PROTEIN 36"/>
    <property type="match status" value="1"/>
</dbReference>
<dbReference type="InterPro" id="IPR040608">
    <property type="entry name" value="Snf8/Vps36"/>
</dbReference>
<dbReference type="Pfam" id="PF04157">
    <property type="entry name" value="EAP30"/>
    <property type="match status" value="1"/>
</dbReference>
<feature type="compositionally biased region" description="Acidic residues" evidence="12">
    <location>
        <begin position="1307"/>
        <end position="1318"/>
    </location>
</feature>
<dbReference type="InterPro" id="IPR036388">
    <property type="entry name" value="WH-like_DNA-bd_sf"/>
</dbReference>
<proteinExistence type="inferred from homology"/>
<feature type="domain" description="GLUE N-terminal" evidence="13">
    <location>
        <begin position="5"/>
        <end position="162"/>
    </location>
</feature>
<dbReference type="PANTHER" id="PTHR13128:SF12">
    <property type="entry name" value="VACUOLAR PROTEIN-SORTING-ASSOCIATED PROTEIN 36"/>
    <property type="match status" value="1"/>
</dbReference>
<protein>
    <recommendedName>
        <fullName evidence="11">XK-related protein</fullName>
    </recommendedName>
</protein>
<dbReference type="EMBL" id="CBLN010003737">
    <property type="protein sequence ID" value="CDI70105.1"/>
    <property type="molecule type" value="Genomic_DNA"/>
</dbReference>
<keyword evidence="10 11" id="KW-0472">Membrane</keyword>
<dbReference type="InterPro" id="IPR019377">
    <property type="entry name" value="NADH_UbQ_OxRdtase_su10"/>
</dbReference>
<keyword evidence="5" id="KW-0813">Transport</keyword>
<evidence type="ECO:0000256" key="9">
    <source>
        <dbReference type="ARBA" id="ARBA00022989"/>
    </source>
</evidence>
<evidence type="ECO:0000313" key="16">
    <source>
        <dbReference type="WBParaSite" id="EgrG_000096100"/>
    </source>
</evidence>
<evidence type="ECO:0000256" key="5">
    <source>
        <dbReference type="ARBA" id="ARBA00022448"/>
    </source>
</evidence>
<dbReference type="GO" id="GO:0043130">
    <property type="term" value="F:ubiquitin binding"/>
    <property type="evidence" value="ECO:0007669"/>
    <property type="project" value="InterPro"/>
</dbReference>
<dbReference type="Proteomes" id="UP000492820">
    <property type="component" value="Unassembled WGS sequence"/>
</dbReference>
<dbReference type="GO" id="GO:0000814">
    <property type="term" value="C:ESCRT II complex"/>
    <property type="evidence" value="ECO:0007669"/>
    <property type="project" value="InterPro"/>
</dbReference>
<sequence>MDRFRWCLTTAESELSDSESSVATLSGVTLYNGPGRTNFDKGRLTLTSHRLLWQQDDSTMSLPLAAVISATLQHASGSVVATPKIMLKLLSPTQLLNAVKAMPTRPPWSVAWIVDSGNSRVAMAAGLDYIRLGFTQGGHNALYAALNETLAAKVWTVALKPGSGHVGVAGIERSMLAQTVSADRSIATAFTDLSKLMENAKEMVVLSKNLSQRIRTTKASGKKVAENDMTELRMAMLSMGLEDVNVAEEKDTADIATHSSSFHRQLASQICRLLQPLLEQRTAGVCGGCIDLTTAYCRVNRARGVQLIAPNDLLEAARLMPMLKLPLRLKTFPSGLKVLQLASESEEATLKATCDLLPSDGSKGLTAGELARQAGIAPVLARERLLLCEQEGMLCRDDTEWGIGGAFAYALEMSLAEEHREDHHENHDHHSFEITRDDLFKPYKPSRFEKYLFPFIANIIDKPVTLFREQIVERIRRKKFYYYHQRYARVPEIDSCRVGDRVCITEANNQFHRDRLVDANIVRILRQRVNECRKWYDRDYEDMDRFCKPYVKDHEEAATNFFIKYGELYYWSDVRDAFMKQKHRMLWEREHGPIGPKSGPDSGDKEADNAVSFLRRFHAHSPLILSITICIWHHLESLTESESLLLYRFSEFINSYDNMDPRIAPPKPHRGSRQAHRRSRRRYMPRANGQFNPVRYVPPAELRQSTYAKNEGLEAPALYSRQSDEPRWQSLQNEEQGFSYAKDNQNFHKPAPLSVSNHPVSTFANAEQICVSLDYVPDRGRMLWSRWVLILICLTQLLSAFAVIGCHAVDFSEDTKLEVGVSLGILAFGNIFATGVVTSVLFYRRWRSAETRTRSKTGEANHEAWICTRAALSLIGMAPIARYVELLGIYRRLSRLERSHAKEVKSPPKNSQSQYRDALPRNPQEPADVDETARELENVHRLRRLFVEFDFDACVVALANASLGAGPFAIAQGVLYLRRLMLSRMMPNSTSGAILAAFIFSILWLTSAACQFQPDAHYLSCAELLRLPAHRHQHLVSASGRILLFFARGFHITIRMITFTLFTGIFYWLLAVVVVVHQVLYLLLLLVYRGSKGMLSSAYKASPNYGRPLDQRLKTKGILRHLGTDLLYTYVSIFDFFNGSAGKTRLRVIIYYFTYYLENSAMIGAWYAAYPFTASWYHLPALLVVVTVQWIGAIFLQLYFFYFSSSPRGTSLCGLCCPDELRGPVELVYSPAPFTYPPVQNAHHLPPPPIDNPSFILQPTSLYSRRGQLGPEPGHREPSRTDSLTVVTAEMPRKPRSRYLYVKDPVEDESMEEWDEREGVEGIIPLEDEDV</sequence>
<dbReference type="Gene3D" id="2.30.29.30">
    <property type="entry name" value="Pleckstrin-homology domain (PH domain)/Phosphotyrosine-binding domain (PTB)"/>
    <property type="match status" value="1"/>
</dbReference>
<feature type="region of interest" description="Disordered" evidence="12">
    <location>
        <begin position="660"/>
        <end position="680"/>
    </location>
</feature>
<dbReference type="SUPFAM" id="SSF46785">
    <property type="entry name" value="Winged helix' DNA-binding domain"/>
    <property type="match status" value="1"/>
</dbReference>
<keyword evidence="9 11" id="KW-1133">Transmembrane helix</keyword>
<evidence type="ECO:0000256" key="10">
    <source>
        <dbReference type="ARBA" id="ARBA00023136"/>
    </source>
</evidence>
<feature type="transmembrane region" description="Helical" evidence="11">
    <location>
        <begin position="821"/>
        <end position="843"/>
    </location>
</feature>
<feature type="transmembrane region" description="Helical" evidence="11">
    <location>
        <begin position="1065"/>
        <end position="1088"/>
    </location>
</feature>
<name>U6FTV2_ECHGR</name>
<dbReference type="Pfam" id="PF09815">
    <property type="entry name" value="XK-related"/>
    <property type="match status" value="1"/>
</dbReference>
<dbReference type="GO" id="GO:0031902">
    <property type="term" value="C:late endosome membrane"/>
    <property type="evidence" value="ECO:0007669"/>
    <property type="project" value="TreeGrafter"/>
</dbReference>
<dbReference type="Gene3D" id="1.10.10.10">
    <property type="entry name" value="Winged helix-like DNA-binding domain superfamily/Winged helix DNA-binding domain"/>
    <property type="match status" value="2"/>
</dbReference>
<dbReference type="GO" id="GO:0005886">
    <property type="term" value="C:plasma membrane"/>
    <property type="evidence" value="ECO:0007669"/>
    <property type="project" value="UniProtKB-ARBA"/>
</dbReference>
<evidence type="ECO:0000256" key="2">
    <source>
        <dbReference type="ARBA" id="ARBA00004496"/>
    </source>
</evidence>
<dbReference type="SUPFAM" id="SSF50729">
    <property type="entry name" value="PH domain-like"/>
    <property type="match status" value="1"/>
</dbReference>
<reference evidence="16" key="2">
    <citation type="submission" date="2020-10" db="UniProtKB">
        <authorList>
            <consortium name="WormBaseParasite"/>
        </authorList>
    </citation>
    <scope>IDENTIFICATION</scope>
</reference>
<evidence type="ECO:0000256" key="1">
    <source>
        <dbReference type="ARBA" id="ARBA00004141"/>
    </source>
</evidence>
<feature type="transmembrane region" description="Helical" evidence="11">
    <location>
        <begin position="1149"/>
        <end position="1169"/>
    </location>
</feature>
<feature type="compositionally biased region" description="Basic residues" evidence="12">
    <location>
        <begin position="667"/>
        <end position="680"/>
    </location>
</feature>
<dbReference type="InterPro" id="IPR021648">
    <property type="entry name" value="GLUE_dom"/>
</dbReference>
<comment type="subcellular location">
    <subcellularLocation>
        <location evidence="2">Cytoplasm</location>
    </subcellularLocation>
    <subcellularLocation>
        <location evidence="1 11">Membrane</location>
        <topology evidence="1 11">Multi-pass membrane protein</topology>
    </subcellularLocation>
</comment>
<comment type="similarity">
    <text evidence="4">Belongs to the VPS36 family.</text>
</comment>
<reference evidence="14 15" key="1">
    <citation type="journal article" date="2013" name="Nature">
        <title>The genomes of four tapeworm species reveal adaptations to parasitism.</title>
        <authorList>
            <person name="Tsai I.J."/>
            <person name="Zarowiecki M."/>
            <person name="Holroyd N."/>
            <person name="Garciarrubio A."/>
            <person name="Sanchez-Flores A."/>
            <person name="Brooks K.L."/>
            <person name="Tracey A."/>
            <person name="Bobes R.J."/>
            <person name="Fragoso G."/>
            <person name="Sciutto E."/>
            <person name="Aslett M."/>
            <person name="Beasley H."/>
            <person name="Bennett H.M."/>
            <person name="Cai J."/>
            <person name="Camicia F."/>
            <person name="Clark R."/>
            <person name="Cucher M."/>
            <person name="De Silva N."/>
            <person name="Day T.A."/>
            <person name="Deplazes P."/>
            <person name="Estrada K."/>
            <person name="Fernandez C."/>
            <person name="Holland P.W."/>
            <person name="Hou J."/>
            <person name="Hu S."/>
            <person name="Huckvale T."/>
            <person name="Hung S.S."/>
            <person name="Kamenetzky L."/>
            <person name="Keane J.A."/>
            <person name="Kiss F."/>
            <person name="Koziol U."/>
            <person name="Lambert O."/>
            <person name="Liu K."/>
            <person name="Luo X."/>
            <person name="Luo Y."/>
            <person name="Macchiaroli N."/>
            <person name="Nichol S."/>
            <person name="Paps J."/>
            <person name="Parkinson J."/>
            <person name="Pouchkina-Stantcheva N."/>
            <person name="Riddiford N."/>
            <person name="Rosenzvit M."/>
            <person name="Salinas G."/>
            <person name="Wasmuth J.D."/>
            <person name="Zamanian M."/>
            <person name="Zheng Y."/>
            <person name="Cai X."/>
            <person name="Soberon X."/>
            <person name="Olson P.D."/>
            <person name="Laclette J.P."/>
            <person name="Brehm K."/>
            <person name="Berriman M."/>
            <person name="Garciarrubio A."/>
            <person name="Bobes R.J."/>
            <person name="Fragoso G."/>
            <person name="Sanchez-Flores A."/>
            <person name="Estrada K."/>
            <person name="Cevallos M.A."/>
            <person name="Morett E."/>
            <person name="Gonzalez V."/>
            <person name="Portillo T."/>
            <person name="Ochoa-Leyva A."/>
            <person name="Jose M.V."/>
            <person name="Sciutto E."/>
            <person name="Landa A."/>
            <person name="Jimenez L."/>
            <person name="Valdes V."/>
            <person name="Carrero J.C."/>
            <person name="Larralde C."/>
            <person name="Morales-Montor J."/>
            <person name="Limon-Lason J."/>
            <person name="Soberon X."/>
            <person name="Laclette J.P."/>
        </authorList>
    </citation>
    <scope>NUCLEOTIDE SEQUENCE [LARGE SCALE GENOMIC DNA]</scope>
</reference>
<dbReference type="FunFam" id="1.10.10.10:FF:000416">
    <property type="entry name" value="Vacuolar protein-sorting-associated protein 36"/>
    <property type="match status" value="1"/>
</dbReference>
<evidence type="ECO:0000259" key="13">
    <source>
        <dbReference type="PROSITE" id="PS51495"/>
    </source>
</evidence>
<dbReference type="WBParaSite" id="EgrG_000096100">
    <property type="protein sequence ID" value="EgrG_000096100"/>
    <property type="gene ID" value="EgrG_000096100"/>
</dbReference>
<accession>U6FTV2</accession>
<evidence type="ECO:0000256" key="7">
    <source>
        <dbReference type="ARBA" id="ARBA00022692"/>
    </source>
</evidence>
<gene>
    <name evidence="14" type="ORF">EgrG_000096100</name>
</gene>
<feature type="transmembrane region" description="Helical" evidence="11">
    <location>
        <begin position="1181"/>
        <end position="1202"/>
    </location>
</feature>
<dbReference type="InterPro" id="IPR036390">
    <property type="entry name" value="WH_DNA-bd_sf"/>
</dbReference>
<dbReference type="Pfam" id="PF10249">
    <property type="entry name" value="NDUFB10"/>
    <property type="match status" value="1"/>
</dbReference>
<feature type="region of interest" description="Disordered" evidence="12">
    <location>
        <begin position="1307"/>
        <end position="1331"/>
    </location>
</feature>
<dbReference type="OrthoDB" id="6356248at2759"/>
<keyword evidence="7 11" id="KW-0812">Transmembrane</keyword>
<evidence type="ECO:0000313" key="15">
    <source>
        <dbReference type="Proteomes" id="UP000492820"/>
    </source>
</evidence>
<feature type="transmembrane region" description="Helical" evidence="11">
    <location>
        <begin position="989"/>
        <end position="1009"/>
    </location>
</feature>
<dbReference type="PROSITE" id="PS51495">
    <property type="entry name" value="GLUE"/>
    <property type="match status" value="1"/>
</dbReference>
<dbReference type="InterPro" id="IPR011993">
    <property type="entry name" value="PH-like_dom_sf"/>
</dbReference>
<evidence type="ECO:0000313" key="14">
    <source>
        <dbReference type="EMBL" id="CDI70105.1"/>
    </source>
</evidence>
<keyword evidence="14" id="KW-0830">Ubiquinone</keyword>
<dbReference type="Gene3D" id="6.10.140.260">
    <property type="match status" value="1"/>
</dbReference>
<comment type="similarity">
    <text evidence="3 11">Belongs to the XK family.</text>
</comment>